<feature type="compositionally biased region" description="Polar residues" evidence="3">
    <location>
        <begin position="190"/>
        <end position="204"/>
    </location>
</feature>
<evidence type="ECO:0000313" key="4">
    <source>
        <dbReference type="EMBL" id="KAH7313343.1"/>
    </source>
</evidence>
<accession>A0A8K0SIF7</accession>
<feature type="coiled-coil region" evidence="2">
    <location>
        <begin position="9"/>
        <end position="36"/>
    </location>
</feature>
<keyword evidence="2" id="KW-0175">Coiled coil</keyword>
<dbReference type="OrthoDB" id="408631at2759"/>
<feature type="region of interest" description="Disordered" evidence="3">
    <location>
        <begin position="78"/>
        <end position="129"/>
    </location>
</feature>
<dbReference type="InterPro" id="IPR040357">
    <property type="entry name" value="Vma22/CCDC115"/>
</dbReference>
<evidence type="ECO:0000256" key="3">
    <source>
        <dbReference type="SAM" id="MobiDB-lite"/>
    </source>
</evidence>
<dbReference type="EMBL" id="JAGPNK010000009">
    <property type="protein sequence ID" value="KAH7313343.1"/>
    <property type="molecule type" value="Genomic_DNA"/>
</dbReference>
<proteinExistence type="predicted"/>
<protein>
    <recommendedName>
        <fullName evidence="1">Vacuolar ATPase assembly protein VMA22</fullName>
    </recommendedName>
</protein>
<dbReference type="GO" id="GO:0070072">
    <property type="term" value="P:vacuolar proton-transporting V-type ATPase complex assembly"/>
    <property type="evidence" value="ECO:0007669"/>
    <property type="project" value="InterPro"/>
</dbReference>
<comment type="caution">
    <text evidence="4">The sequence shown here is derived from an EMBL/GenBank/DDBJ whole genome shotgun (WGS) entry which is preliminary data.</text>
</comment>
<dbReference type="PANTHER" id="PTHR31996">
    <property type="entry name" value="COILED-COIL DOMAIN-CONTAINING PROTEIN 115"/>
    <property type="match status" value="1"/>
</dbReference>
<dbReference type="Pfam" id="PF21730">
    <property type="entry name" value="Vma22_CCDC115"/>
    <property type="match status" value="1"/>
</dbReference>
<name>A0A8K0SIF7_9HYPO</name>
<organism evidence="4 5">
    <name type="scientific">Stachybotrys elegans</name>
    <dbReference type="NCBI Taxonomy" id="80388"/>
    <lineage>
        <taxon>Eukaryota</taxon>
        <taxon>Fungi</taxon>
        <taxon>Dikarya</taxon>
        <taxon>Ascomycota</taxon>
        <taxon>Pezizomycotina</taxon>
        <taxon>Sordariomycetes</taxon>
        <taxon>Hypocreomycetidae</taxon>
        <taxon>Hypocreales</taxon>
        <taxon>Stachybotryaceae</taxon>
        <taxon>Stachybotrys</taxon>
    </lineage>
</organism>
<keyword evidence="5" id="KW-1185">Reference proteome</keyword>
<dbReference type="AlphaFoldDB" id="A0A8K0SIF7"/>
<dbReference type="GO" id="GO:0051082">
    <property type="term" value="F:unfolded protein binding"/>
    <property type="evidence" value="ECO:0007669"/>
    <property type="project" value="TreeGrafter"/>
</dbReference>
<evidence type="ECO:0000256" key="1">
    <source>
        <dbReference type="ARBA" id="ARBA00093634"/>
    </source>
</evidence>
<feature type="region of interest" description="Disordered" evidence="3">
    <location>
        <begin position="178"/>
        <end position="204"/>
    </location>
</feature>
<evidence type="ECO:0000313" key="5">
    <source>
        <dbReference type="Proteomes" id="UP000813444"/>
    </source>
</evidence>
<dbReference type="GO" id="GO:1990871">
    <property type="term" value="C:Vma12-Vma22 assembly complex"/>
    <property type="evidence" value="ECO:0007669"/>
    <property type="project" value="TreeGrafter"/>
</dbReference>
<reference evidence="4" key="1">
    <citation type="journal article" date="2021" name="Nat. Commun.">
        <title>Genetic determinants of endophytism in the Arabidopsis root mycobiome.</title>
        <authorList>
            <person name="Mesny F."/>
            <person name="Miyauchi S."/>
            <person name="Thiergart T."/>
            <person name="Pickel B."/>
            <person name="Atanasova L."/>
            <person name="Karlsson M."/>
            <person name="Huettel B."/>
            <person name="Barry K.W."/>
            <person name="Haridas S."/>
            <person name="Chen C."/>
            <person name="Bauer D."/>
            <person name="Andreopoulos W."/>
            <person name="Pangilinan J."/>
            <person name="LaButti K."/>
            <person name="Riley R."/>
            <person name="Lipzen A."/>
            <person name="Clum A."/>
            <person name="Drula E."/>
            <person name="Henrissat B."/>
            <person name="Kohler A."/>
            <person name="Grigoriev I.V."/>
            <person name="Martin F.M."/>
            <person name="Hacquard S."/>
        </authorList>
    </citation>
    <scope>NUCLEOTIDE SEQUENCE</scope>
    <source>
        <strain evidence="4">MPI-CAGE-CH-0235</strain>
    </source>
</reference>
<gene>
    <name evidence="4" type="ORF">B0I35DRAFT_480036</name>
</gene>
<dbReference type="PANTHER" id="PTHR31996:SF2">
    <property type="entry name" value="COILED-COIL DOMAIN-CONTAINING PROTEIN 115"/>
    <property type="match status" value="1"/>
</dbReference>
<feature type="compositionally biased region" description="Basic and acidic residues" evidence="3">
    <location>
        <begin position="117"/>
        <end position="129"/>
    </location>
</feature>
<evidence type="ECO:0000256" key="2">
    <source>
        <dbReference type="SAM" id="Coils"/>
    </source>
</evidence>
<dbReference type="Proteomes" id="UP000813444">
    <property type="component" value="Unassembled WGS sequence"/>
</dbReference>
<sequence length="204" mass="22666">MTASDQHTIDILIEQYLHLLDEYSQLRQNLSTLQSNVYHQIARANFAAERGMRYGPDHYDERMQSSRLLSISMSESGLPDFSIRNQDEPAPPGADTAGEPEKGDGAASDAKPSESNPTEKHTKPKKDPLHWFGLLVPQSLRAAQSQSVQVVEGIIPRLVTVNTEMAHLEIEIRRARKRRAKAEAAKNKSSEQTYNAEGQATAST</sequence>